<evidence type="ECO:0000313" key="11">
    <source>
        <dbReference type="Proteomes" id="UP000451233"/>
    </source>
</evidence>
<keyword evidence="11" id="KW-1185">Reference proteome</keyword>
<dbReference type="FunFam" id="1.20.1720.10:FF:000005">
    <property type="entry name" value="Bcr/CflA family efflux transporter"/>
    <property type="match status" value="1"/>
</dbReference>
<dbReference type="CDD" id="cd17320">
    <property type="entry name" value="MFS_MdfA_MDR_like"/>
    <property type="match status" value="1"/>
</dbReference>
<evidence type="ECO:0000313" key="10">
    <source>
        <dbReference type="EMBL" id="MXV14756.1"/>
    </source>
</evidence>
<evidence type="ECO:0000256" key="7">
    <source>
        <dbReference type="ARBA" id="ARBA00023136"/>
    </source>
</evidence>
<feature type="transmembrane region" description="Helical" evidence="8">
    <location>
        <begin position="213"/>
        <end position="231"/>
    </location>
</feature>
<dbReference type="GO" id="GO:0005886">
    <property type="term" value="C:plasma membrane"/>
    <property type="evidence" value="ECO:0007669"/>
    <property type="project" value="UniProtKB-SubCell"/>
</dbReference>
<keyword evidence="7 8" id="KW-0472">Membrane</keyword>
<feature type="transmembrane region" description="Helical" evidence="8">
    <location>
        <begin position="343"/>
        <end position="363"/>
    </location>
</feature>
<dbReference type="EMBL" id="WVHS01000001">
    <property type="protein sequence ID" value="MXV14756.1"/>
    <property type="molecule type" value="Genomic_DNA"/>
</dbReference>
<evidence type="ECO:0000256" key="6">
    <source>
        <dbReference type="ARBA" id="ARBA00022989"/>
    </source>
</evidence>
<evidence type="ECO:0000256" key="1">
    <source>
        <dbReference type="ARBA" id="ARBA00004651"/>
    </source>
</evidence>
<feature type="transmembrane region" description="Helical" evidence="8">
    <location>
        <begin position="251"/>
        <end position="272"/>
    </location>
</feature>
<feature type="transmembrane region" description="Helical" evidence="8">
    <location>
        <begin position="309"/>
        <end position="331"/>
    </location>
</feature>
<evidence type="ECO:0000256" key="8">
    <source>
        <dbReference type="SAM" id="Phobius"/>
    </source>
</evidence>
<evidence type="ECO:0000259" key="9">
    <source>
        <dbReference type="PROSITE" id="PS50850"/>
    </source>
</evidence>
<feature type="transmembrane region" description="Helical" evidence="8">
    <location>
        <begin position="40"/>
        <end position="63"/>
    </location>
</feature>
<dbReference type="InterPro" id="IPR036259">
    <property type="entry name" value="MFS_trans_sf"/>
</dbReference>
<feature type="transmembrane region" description="Helical" evidence="8">
    <location>
        <begin position="75"/>
        <end position="94"/>
    </location>
</feature>
<keyword evidence="3" id="KW-0813">Transport</keyword>
<feature type="transmembrane region" description="Helical" evidence="8">
    <location>
        <begin position="279"/>
        <end position="303"/>
    </location>
</feature>
<accession>A0A7K1XW54</accession>
<feature type="transmembrane region" description="Helical" evidence="8">
    <location>
        <begin position="162"/>
        <end position="183"/>
    </location>
</feature>
<comment type="similarity">
    <text evidence="2">Belongs to the major facilitator superfamily. Bcr/CmlA family.</text>
</comment>
<dbReference type="PANTHER" id="PTHR23502:SF132">
    <property type="entry name" value="POLYAMINE TRANSPORTER 2-RELATED"/>
    <property type="match status" value="1"/>
</dbReference>
<dbReference type="InterPro" id="IPR004812">
    <property type="entry name" value="Efflux_drug-R_Bcr/CmlA"/>
</dbReference>
<reference evidence="10 11" key="1">
    <citation type="submission" date="2019-11" db="EMBL/GenBank/DDBJ databases">
        <title>Pedobacter sp. HMF7056 Genome sequencing and assembly.</title>
        <authorList>
            <person name="Kang H."/>
            <person name="Kim H."/>
            <person name="Joh K."/>
        </authorList>
    </citation>
    <scope>NUCLEOTIDE SEQUENCE [LARGE SCALE GENOMIC DNA]</scope>
    <source>
        <strain evidence="10 11">HMF7056</strain>
    </source>
</reference>
<feature type="transmembrane region" description="Helical" evidence="8">
    <location>
        <begin position="133"/>
        <end position="156"/>
    </location>
</feature>
<dbReference type="GO" id="GO:1990961">
    <property type="term" value="P:xenobiotic detoxification by transmembrane export across the plasma membrane"/>
    <property type="evidence" value="ECO:0007669"/>
    <property type="project" value="InterPro"/>
</dbReference>
<dbReference type="PROSITE" id="PS50850">
    <property type="entry name" value="MFS"/>
    <property type="match status" value="1"/>
</dbReference>
<keyword evidence="4" id="KW-1003">Cell membrane</keyword>
<dbReference type="RefSeq" id="WP_160905707.1">
    <property type="nucleotide sequence ID" value="NZ_WVHS01000001.1"/>
</dbReference>
<dbReference type="SUPFAM" id="SSF103473">
    <property type="entry name" value="MFS general substrate transporter"/>
    <property type="match status" value="1"/>
</dbReference>
<feature type="transmembrane region" description="Helical" evidence="8">
    <location>
        <begin position="100"/>
        <end position="121"/>
    </location>
</feature>
<keyword evidence="5 8" id="KW-0812">Transmembrane</keyword>
<protein>
    <submittedName>
        <fullName evidence="10">Bcr/CflA family efflux MFS transporter</fullName>
    </submittedName>
</protein>
<dbReference type="AlphaFoldDB" id="A0A7K1XW54"/>
<dbReference type="NCBIfam" id="TIGR00710">
    <property type="entry name" value="efflux_Bcr_CflA"/>
    <property type="match status" value="1"/>
</dbReference>
<dbReference type="Proteomes" id="UP000451233">
    <property type="component" value="Unassembled WGS sequence"/>
</dbReference>
<organism evidence="10 11">
    <name type="scientific">Hufsiella ginkgonis</name>
    <dbReference type="NCBI Taxonomy" id="2695274"/>
    <lineage>
        <taxon>Bacteria</taxon>
        <taxon>Pseudomonadati</taxon>
        <taxon>Bacteroidota</taxon>
        <taxon>Sphingobacteriia</taxon>
        <taxon>Sphingobacteriales</taxon>
        <taxon>Sphingobacteriaceae</taxon>
        <taxon>Hufsiella</taxon>
    </lineage>
</organism>
<dbReference type="Pfam" id="PF07690">
    <property type="entry name" value="MFS_1"/>
    <property type="match status" value="1"/>
</dbReference>
<gene>
    <name evidence="10" type="ORF">GS398_05560</name>
</gene>
<keyword evidence="6 8" id="KW-1133">Transmembrane helix</keyword>
<comment type="subcellular location">
    <subcellularLocation>
        <location evidence="1">Cell membrane</location>
        <topology evidence="1">Multi-pass membrane protein</topology>
    </subcellularLocation>
</comment>
<dbReference type="InterPro" id="IPR020846">
    <property type="entry name" value="MFS_dom"/>
</dbReference>
<feature type="domain" description="Major facilitator superfamily (MFS) profile" evidence="9">
    <location>
        <begin position="9"/>
        <end position="394"/>
    </location>
</feature>
<dbReference type="GO" id="GO:0042910">
    <property type="term" value="F:xenobiotic transmembrane transporter activity"/>
    <property type="evidence" value="ECO:0007669"/>
    <property type="project" value="InterPro"/>
</dbReference>
<dbReference type="InterPro" id="IPR011701">
    <property type="entry name" value="MFS"/>
</dbReference>
<evidence type="ECO:0000256" key="3">
    <source>
        <dbReference type="ARBA" id="ARBA00022448"/>
    </source>
</evidence>
<feature type="transmembrane region" description="Helical" evidence="8">
    <location>
        <begin position="369"/>
        <end position="388"/>
    </location>
</feature>
<feature type="transmembrane region" description="Helical" evidence="8">
    <location>
        <begin position="7"/>
        <end position="28"/>
    </location>
</feature>
<sequence length="409" mass="43264">MTKKRYYFLVFILGTLTALSPFSIDMYLPGFPVIAEDLHTTVASVSLSLSSYFVGIAAGQLLYGPLLDRFGRKKPLYAGLLIYIAASAACMTAHSIGALIAWRLVQAVGGCAASVTAVAMVRDLFPVKDNAKVFSLLMLVVGTSPMIAPTAGGYLITAYGWHSVFILLLVICALILAAAALWLPESYAPDPAFSLKPGPILSGFLSVLKEPAFYTYAFSGAIAFAGLFVYVSGSPMVFMDIFSVSPKTYGIIFAVLSIGFIGSGQVNTLLLRKYTSEQLIFGALAVQLVVAIVFLAGTMAGWYGLEATLVLLFFYLFCVGFTFPNASALAMSPFTKNAGSASALLGCLQMAFGAFASAMVGLFDVRSAVPMVAIMLGTSLAAFVILATGRKKIKSLSLGVSDQPSPYVH</sequence>
<dbReference type="PANTHER" id="PTHR23502">
    <property type="entry name" value="MAJOR FACILITATOR SUPERFAMILY"/>
    <property type="match status" value="1"/>
</dbReference>
<proteinExistence type="inferred from homology"/>
<evidence type="ECO:0000256" key="4">
    <source>
        <dbReference type="ARBA" id="ARBA00022475"/>
    </source>
</evidence>
<dbReference type="Gene3D" id="1.20.1720.10">
    <property type="entry name" value="Multidrug resistance protein D"/>
    <property type="match status" value="1"/>
</dbReference>
<comment type="caution">
    <text evidence="10">The sequence shown here is derived from an EMBL/GenBank/DDBJ whole genome shotgun (WGS) entry which is preliminary data.</text>
</comment>
<evidence type="ECO:0000256" key="2">
    <source>
        <dbReference type="ARBA" id="ARBA00006236"/>
    </source>
</evidence>
<evidence type="ECO:0000256" key="5">
    <source>
        <dbReference type="ARBA" id="ARBA00022692"/>
    </source>
</evidence>
<name>A0A7K1XW54_9SPHI</name>